<protein>
    <recommendedName>
        <fullName evidence="5">Transmembrane protein</fullName>
    </recommendedName>
</protein>
<keyword evidence="4" id="KW-1185">Reference proteome</keyword>
<evidence type="ECO:0000313" key="4">
    <source>
        <dbReference type="Proteomes" id="UP000692954"/>
    </source>
</evidence>
<reference evidence="3" key="1">
    <citation type="submission" date="2021-01" db="EMBL/GenBank/DDBJ databases">
        <authorList>
            <consortium name="Genoscope - CEA"/>
            <person name="William W."/>
        </authorList>
    </citation>
    <scope>NUCLEOTIDE SEQUENCE</scope>
</reference>
<sequence>MLQKNVVQYLLKELQIYLALLLGFYQSQGLDSILPIILNSIIEIIYLLLKYKNNEHIKQIWRLKMIFILIQISMNIEMCQFCLIIVHLIEDITIQTFILSTVFLINMIQEQENNYVTEIPFNLLYFFNVIYLIGLMFTKWQSVKCSEVYLEQTFKQKSLEIKESINNRDLISKSNQQQSVSQEINAIKMECNEDELILQNVAWIQNQSALIYNKKLNIVYQNIFLGKLLKQSNLDEQQTQQQSKPDYEELEQRVIGNKQQQQ</sequence>
<proteinExistence type="predicted"/>
<accession>A0A8S1P357</accession>
<evidence type="ECO:0000256" key="2">
    <source>
        <dbReference type="SAM" id="Phobius"/>
    </source>
</evidence>
<comment type="caution">
    <text evidence="3">The sequence shown here is derived from an EMBL/GenBank/DDBJ whole genome shotgun (WGS) entry which is preliminary data.</text>
</comment>
<evidence type="ECO:0000256" key="1">
    <source>
        <dbReference type="SAM" id="MobiDB-lite"/>
    </source>
</evidence>
<organism evidence="3 4">
    <name type="scientific">Paramecium sonneborni</name>
    <dbReference type="NCBI Taxonomy" id="65129"/>
    <lineage>
        <taxon>Eukaryota</taxon>
        <taxon>Sar</taxon>
        <taxon>Alveolata</taxon>
        <taxon>Ciliophora</taxon>
        <taxon>Intramacronucleata</taxon>
        <taxon>Oligohymenophorea</taxon>
        <taxon>Peniculida</taxon>
        <taxon>Parameciidae</taxon>
        <taxon>Paramecium</taxon>
    </lineage>
</organism>
<keyword evidence="2" id="KW-1133">Transmembrane helix</keyword>
<dbReference type="AlphaFoldDB" id="A0A8S1P357"/>
<feature type="transmembrane region" description="Helical" evidence="2">
    <location>
        <begin position="92"/>
        <end position="109"/>
    </location>
</feature>
<gene>
    <name evidence="3" type="ORF">PSON_ATCC_30995.1.T0680159</name>
</gene>
<feature type="transmembrane region" description="Helical" evidence="2">
    <location>
        <begin position="121"/>
        <end position="140"/>
    </location>
</feature>
<name>A0A8S1P357_9CILI</name>
<keyword evidence="2" id="KW-0472">Membrane</keyword>
<evidence type="ECO:0000313" key="3">
    <source>
        <dbReference type="EMBL" id="CAD8097459.1"/>
    </source>
</evidence>
<keyword evidence="2" id="KW-0812">Transmembrane</keyword>
<dbReference type="EMBL" id="CAJJDN010000068">
    <property type="protein sequence ID" value="CAD8097459.1"/>
    <property type="molecule type" value="Genomic_DNA"/>
</dbReference>
<dbReference type="Proteomes" id="UP000692954">
    <property type="component" value="Unassembled WGS sequence"/>
</dbReference>
<feature type="transmembrane region" description="Helical" evidence="2">
    <location>
        <begin position="32"/>
        <end position="49"/>
    </location>
</feature>
<evidence type="ECO:0008006" key="5">
    <source>
        <dbReference type="Google" id="ProtNLM"/>
    </source>
</evidence>
<feature type="region of interest" description="Disordered" evidence="1">
    <location>
        <begin position="236"/>
        <end position="262"/>
    </location>
</feature>